<dbReference type="InterPro" id="IPR023614">
    <property type="entry name" value="Porin_dom_sf"/>
</dbReference>
<dbReference type="SUPFAM" id="SSF56935">
    <property type="entry name" value="Porins"/>
    <property type="match status" value="1"/>
</dbReference>
<sequence length="332" mass="35941">MGGEVIVKLLMVSFLATAAFAGAATADVKISGYGRTGLVYYEDDGRLPDGANTTEISSRLRMDIKASTKTDNDLEFGAQFRMQWDQGDAGVESISPGMISVGYGGLIVYVGNVIPAFDGAPLLKQTRLGVFERSWGGDPIGRFFLGADKGYGRDENRVGVALRYTRNNLLIRASYVDPDQSGLNESASGYTEELSFAVNYKWDDFLEVTAATAQNGAGFEDNDLYFAGARYTISDVARVGINFVDNGRQLHSRQGTVGSPGNTVTIYGDYDIGKVTLSGYVANNSGEWERKQTDNSFGIGANYDLGGAVLGASLQRDYDERLYADMGVRFDF</sequence>
<evidence type="ECO:0000259" key="2">
    <source>
        <dbReference type="Pfam" id="PF13609"/>
    </source>
</evidence>
<feature type="domain" description="Porin" evidence="2">
    <location>
        <begin position="16"/>
        <end position="310"/>
    </location>
</feature>
<dbReference type="Proteomes" id="UP000256679">
    <property type="component" value="Unassembled WGS sequence"/>
</dbReference>
<name>A0A3D8PA13_9RHOB</name>
<keyword evidence="4" id="KW-1185">Reference proteome</keyword>
<accession>A0A3D8PA13</accession>
<keyword evidence="1" id="KW-0732">Signal</keyword>
<dbReference type="AlphaFoldDB" id="A0A3D8PA13"/>
<feature type="signal peptide" evidence="1">
    <location>
        <begin position="1"/>
        <end position="23"/>
    </location>
</feature>
<dbReference type="Pfam" id="PF13609">
    <property type="entry name" value="Porin_4"/>
    <property type="match status" value="1"/>
</dbReference>
<dbReference type="GO" id="GO:0015288">
    <property type="term" value="F:porin activity"/>
    <property type="evidence" value="ECO:0007669"/>
    <property type="project" value="InterPro"/>
</dbReference>
<evidence type="ECO:0000313" key="3">
    <source>
        <dbReference type="EMBL" id="RDW12916.1"/>
    </source>
</evidence>
<protein>
    <submittedName>
        <fullName evidence="3">Porin</fullName>
    </submittedName>
</protein>
<dbReference type="Gene3D" id="2.40.160.10">
    <property type="entry name" value="Porin"/>
    <property type="match status" value="1"/>
</dbReference>
<evidence type="ECO:0000256" key="1">
    <source>
        <dbReference type="SAM" id="SignalP"/>
    </source>
</evidence>
<feature type="chain" id="PRO_5017770325" evidence="1">
    <location>
        <begin position="24"/>
        <end position="332"/>
    </location>
</feature>
<dbReference type="InterPro" id="IPR033900">
    <property type="entry name" value="Gram_neg_porin_domain"/>
</dbReference>
<dbReference type="EMBL" id="QFCQ01000059">
    <property type="protein sequence ID" value="RDW12916.1"/>
    <property type="molecule type" value="Genomic_DNA"/>
</dbReference>
<organism evidence="3 4">
    <name type="scientific">Paracoccus thiocyanatus</name>
    <dbReference type="NCBI Taxonomy" id="34006"/>
    <lineage>
        <taxon>Bacteria</taxon>
        <taxon>Pseudomonadati</taxon>
        <taxon>Pseudomonadota</taxon>
        <taxon>Alphaproteobacteria</taxon>
        <taxon>Rhodobacterales</taxon>
        <taxon>Paracoccaceae</taxon>
        <taxon>Paracoccus</taxon>
    </lineage>
</organism>
<gene>
    <name evidence="3" type="ORF">DIE28_10975</name>
</gene>
<comment type="caution">
    <text evidence="3">The sequence shown here is derived from an EMBL/GenBank/DDBJ whole genome shotgun (WGS) entry which is preliminary data.</text>
</comment>
<dbReference type="GO" id="GO:0016020">
    <property type="term" value="C:membrane"/>
    <property type="evidence" value="ECO:0007669"/>
    <property type="project" value="InterPro"/>
</dbReference>
<evidence type="ECO:0000313" key="4">
    <source>
        <dbReference type="Proteomes" id="UP000256679"/>
    </source>
</evidence>
<proteinExistence type="predicted"/>
<reference evidence="3 4" key="1">
    <citation type="submission" date="2018-05" db="EMBL/GenBank/DDBJ databases">
        <title>Whole genome sequencing of Paracoccus thiocyanatus SST.</title>
        <authorList>
            <person name="Ghosh W."/>
            <person name="Rameez M.J."/>
            <person name="Roy C."/>
        </authorList>
    </citation>
    <scope>NUCLEOTIDE SEQUENCE [LARGE SCALE GENOMIC DNA]</scope>
    <source>
        <strain evidence="3 4">SST</strain>
    </source>
</reference>